<feature type="coiled-coil region" evidence="5">
    <location>
        <begin position="167"/>
        <end position="245"/>
    </location>
</feature>
<comment type="similarity">
    <text evidence="2">Belongs to the JIP scaffold family.</text>
</comment>
<protein>
    <recommendedName>
        <fullName evidence="7">RH2 domain-containing protein</fullName>
    </recommendedName>
</protein>
<evidence type="ECO:0000256" key="3">
    <source>
        <dbReference type="ARBA" id="ARBA00022490"/>
    </source>
</evidence>
<feature type="domain" description="RH2" evidence="7">
    <location>
        <begin position="217"/>
        <end position="292"/>
    </location>
</feature>
<feature type="region of interest" description="Disordered" evidence="6">
    <location>
        <begin position="405"/>
        <end position="432"/>
    </location>
</feature>
<keyword evidence="4 5" id="KW-0175">Coiled coil</keyword>
<keyword evidence="3" id="KW-0963">Cytoplasm</keyword>
<dbReference type="GO" id="GO:0008432">
    <property type="term" value="F:JUN kinase binding"/>
    <property type="evidence" value="ECO:0007669"/>
    <property type="project" value="TreeGrafter"/>
</dbReference>
<evidence type="ECO:0000259" key="7">
    <source>
        <dbReference type="PROSITE" id="PS51777"/>
    </source>
</evidence>
<reference evidence="8" key="1">
    <citation type="submission" date="2014-12" db="EMBL/GenBank/DDBJ databases">
        <title>Insight into the proteome of Arion vulgaris.</title>
        <authorList>
            <person name="Aradska J."/>
            <person name="Bulat T."/>
            <person name="Smidak R."/>
            <person name="Sarate P."/>
            <person name="Gangsoo J."/>
            <person name="Sialana F."/>
            <person name="Bilban M."/>
            <person name="Lubec G."/>
        </authorList>
    </citation>
    <scope>NUCLEOTIDE SEQUENCE</scope>
    <source>
        <tissue evidence="8">Skin</tissue>
    </source>
</reference>
<dbReference type="PROSITE" id="PS51777">
    <property type="entry name" value="RH2"/>
    <property type="match status" value="1"/>
</dbReference>
<evidence type="ECO:0000256" key="2">
    <source>
        <dbReference type="ARBA" id="ARBA00009866"/>
    </source>
</evidence>
<dbReference type="GO" id="GO:0005078">
    <property type="term" value="F:MAP-kinase scaffold activity"/>
    <property type="evidence" value="ECO:0007669"/>
    <property type="project" value="InterPro"/>
</dbReference>
<dbReference type="GO" id="GO:0030159">
    <property type="term" value="F:signaling receptor complex adaptor activity"/>
    <property type="evidence" value="ECO:0007669"/>
    <property type="project" value="TreeGrafter"/>
</dbReference>
<sequence length="432" mass="48658">HHAVNNVSLRTELDAQTPTGGDHSSDKEQLTDSINVTERATATTSTPELDESHDSARSQSYLDHLNAVHNDRSVFEEIQATDIAEVDFGVGISDSDKEDEEEDEESKENDRDSVGDNFYGMCRELENLILENTELLATKNALNIVKDDLITKIDVLVSEQEILREEVVILNSVRRKLQDRISQLEEELKKFKEEIGKKEKEETEKEEEEEDVPMAQRKRFTRVEMARVLMERNQYKERLMELQEAVRWTEMMRASKEHPGELQTKKKSGVWNFFSELVSPSQPVPESPTPAQKQFPARHHNVLQAALNPSLHHSPSTPLFSIDDLPPLTTASLLPPTSSSSSLTSLPLVTLLPPHIHHNIPTSLPVPVMLTPLYNLPPTPSGDPPPNILHTPIPINLSTHTPTLLKVSTPNRRPTSTLPGIELQQDHPIKHL</sequence>
<dbReference type="FunFam" id="1.20.5.1000:FF:000001">
    <property type="entry name" value="C-Jun-amino-terminal kinase-interacting protein 3 isoform X2"/>
    <property type="match status" value="1"/>
</dbReference>
<dbReference type="Pfam" id="PF16471">
    <property type="entry name" value="JIP_LZII"/>
    <property type="match status" value="1"/>
</dbReference>
<dbReference type="GO" id="GO:0005737">
    <property type="term" value="C:cytoplasm"/>
    <property type="evidence" value="ECO:0007669"/>
    <property type="project" value="UniProtKB-SubCell"/>
</dbReference>
<dbReference type="AlphaFoldDB" id="A0A0B6ZDE5"/>
<feature type="compositionally biased region" description="Polar residues" evidence="6">
    <location>
        <begin position="1"/>
        <end position="19"/>
    </location>
</feature>
<comment type="subcellular location">
    <subcellularLocation>
        <location evidence="1">Cytoplasm</location>
    </subcellularLocation>
</comment>
<feature type="compositionally biased region" description="Acidic residues" evidence="6">
    <location>
        <begin position="96"/>
        <end position="107"/>
    </location>
</feature>
<feature type="compositionally biased region" description="Polar residues" evidence="6">
    <location>
        <begin position="405"/>
        <end position="418"/>
    </location>
</feature>
<feature type="region of interest" description="Disordered" evidence="6">
    <location>
        <begin position="1"/>
        <end position="58"/>
    </location>
</feature>
<organism evidence="8">
    <name type="scientific">Arion vulgaris</name>
    <dbReference type="NCBI Taxonomy" id="1028688"/>
    <lineage>
        <taxon>Eukaryota</taxon>
        <taxon>Metazoa</taxon>
        <taxon>Spiralia</taxon>
        <taxon>Lophotrochozoa</taxon>
        <taxon>Mollusca</taxon>
        <taxon>Gastropoda</taxon>
        <taxon>Heterobranchia</taxon>
        <taxon>Euthyneura</taxon>
        <taxon>Panpulmonata</taxon>
        <taxon>Eupulmonata</taxon>
        <taxon>Stylommatophora</taxon>
        <taxon>Helicina</taxon>
        <taxon>Arionoidea</taxon>
        <taxon>Arionidae</taxon>
        <taxon>Arion</taxon>
    </lineage>
</organism>
<dbReference type="InterPro" id="IPR034744">
    <property type="entry name" value="RH2"/>
</dbReference>
<evidence type="ECO:0000313" key="8">
    <source>
        <dbReference type="EMBL" id="CEK66614.1"/>
    </source>
</evidence>
<evidence type="ECO:0000256" key="5">
    <source>
        <dbReference type="SAM" id="Coils"/>
    </source>
</evidence>
<proteinExistence type="inferred from homology"/>
<dbReference type="EMBL" id="HACG01019749">
    <property type="protein sequence ID" value="CEK66614.1"/>
    <property type="molecule type" value="Transcribed_RNA"/>
</dbReference>
<feature type="non-terminal residue" evidence="8">
    <location>
        <position position="1"/>
    </location>
</feature>
<name>A0A0B6ZDE5_9EUPU</name>
<dbReference type="InterPro" id="IPR032486">
    <property type="entry name" value="JIP_LZII"/>
</dbReference>
<dbReference type="GO" id="GO:0019894">
    <property type="term" value="F:kinesin binding"/>
    <property type="evidence" value="ECO:0007669"/>
    <property type="project" value="TreeGrafter"/>
</dbReference>
<evidence type="ECO:0000256" key="4">
    <source>
        <dbReference type="ARBA" id="ARBA00023054"/>
    </source>
</evidence>
<feature type="region of interest" description="Disordered" evidence="6">
    <location>
        <begin position="89"/>
        <end position="117"/>
    </location>
</feature>
<evidence type="ECO:0000256" key="1">
    <source>
        <dbReference type="ARBA" id="ARBA00004496"/>
    </source>
</evidence>
<accession>A0A0B6ZDE5</accession>
<dbReference type="InterPro" id="IPR039911">
    <property type="entry name" value="JIP3/JIP4"/>
</dbReference>
<dbReference type="PANTHER" id="PTHR13886:SF4">
    <property type="entry name" value="JNK-INTERACTING PROTEIN 3"/>
    <property type="match status" value="1"/>
</dbReference>
<dbReference type="Gene3D" id="1.20.5.1000">
    <property type="entry name" value="arf6 gtpase in complex with a specific effector, jip4"/>
    <property type="match status" value="1"/>
</dbReference>
<feature type="compositionally biased region" description="Polar residues" evidence="6">
    <location>
        <begin position="31"/>
        <end position="47"/>
    </location>
</feature>
<gene>
    <name evidence="8" type="primary">ORF59495</name>
</gene>
<dbReference type="PANTHER" id="PTHR13886">
    <property type="entry name" value="JNK/SAPK-ASSOCIATED PROTEIN"/>
    <property type="match status" value="1"/>
</dbReference>
<dbReference type="GO" id="GO:0016192">
    <property type="term" value="P:vesicle-mediated transport"/>
    <property type="evidence" value="ECO:0007669"/>
    <property type="project" value="TreeGrafter"/>
</dbReference>
<evidence type="ECO:0000256" key="6">
    <source>
        <dbReference type="SAM" id="MobiDB-lite"/>
    </source>
</evidence>